<feature type="domain" description="tRNA (32-2'-O)-methyltransferase regulator THADA-like C-terminal TPR repeats region" evidence="4">
    <location>
        <begin position="1107"/>
        <end position="1269"/>
    </location>
</feature>
<dbReference type="GO" id="GO:0030488">
    <property type="term" value="P:tRNA methylation"/>
    <property type="evidence" value="ECO:0007669"/>
    <property type="project" value="TreeGrafter"/>
</dbReference>
<dbReference type="InterPro" id="IPR019442">
    <property type="entry name" value="THADA/TRM732_DUF2428"/>
</dbReference>
<dbReference type="InterPro" id="IPR016024">
    <property type="entry name" value="ARM-type_fold"/>
</dbReference>
<reference evidence="5" key="1">
    <citation type="submission" date="2019-11" db="UniProtKB">
        <authorList>
            <consortium name="WormBaseParasite"/>
        </authorList>
    </citation>
    <scope>IDENTIFICATION</scope>
</reference>
<evidence type="ECO:0000259" key="3">
    <source>
        <dbReference type="Pfam" id="PF10350"/>
    </source>
</evidence>
<dbReference type="PANTHER" id="PTHR14387:SF0">
    <property type="entry name" value="DUF2428 DOMAIN-CONTAINING PROTEIN"/>
    <property type="match status" value="1"/>
</dbReference>
<feature type="domain" description="DUF2428" evidence="3">
    <location>
        <begin position="797"/>
        <end position="1104"/>
    </location>
</feature>
<evidence type="ECO:0000259" key="4">
    <source>
        <dbReference type="Pfam" id="PF25151"/>
    </source>
</evidence>
<dbReference type="WBParaSite" id="MCU_005870-RA">
    <property type="protein sequence ID" value="MCU_005870-RA"/>
    <property type="gene ID" value="MCU_005870"/>
</dbReference>
<dbReference type="SUPFAM" id="SSF48371">
    <property type="entry name" value="ARM repeat"/>
    <property type="match status" value="1"/>
</dbReference>
<dbReference type="InterPro" id="IPR051954">
    <property type="entry name" value="tRNA_methyltransferase_THADA"/>
</dbReference>
<name>A0A5K3F6C0_MESCO</name>
<evidence type="ECO:0000256" key="2">
    <source>
        <dbReference type="ARBA" id="ARBA00022694"/>
    </source>
</evidence>
<dbReference type="Gene3D" id="1.25.10.10">
    <property type="entry name" value="Leucine-rich Repeat Variant"/>
    <property type="match status" value="1"/>
</dbReference>
<dbReference type="GO" id="GO:0005829">
    <property type="term" value="C:cytosol"/>
    <property type="evidence" value="ECO:0007669"/>
    <property type="project" value="TreeGrafter"/>
</dbReference>
<dbReference type="InterPro" id="IPR011989">
    <property type="entry name" value="ARM-like"/>
</dbReference>
<dbReference type="PANTHER" id="PTHR14387">
    <property type="entry name" value="THADA/DEATH RECEPTOR INTERACTING PROTEIN"/>
    <property type="match status" value="1"/>
</dbReference>
<keyword evidence="2" id="KW-0819">tRNA processing</keyword>
<evidence type="ECO:0000256" key="1">
    <source>
        <dbReference type="ARBA" id="ARBA00010409"/>
    </source>
</evidence>
<evidence type="ECO:0000313" key="5">
    <source>
        <dbReference type="WBParaSite" id="MCU_005870-RA"/>
    </source>
</evidence>
<organism evidence="5">
    <name type="scientific">Mesocestoides corti</name>
    <name type="common">Flatworm</name>
    <dbReference type="NCBI Taxonomy" id="53468"/>
    <lineage>
        <taxon>Eukaryota</taxon>
        <taxon>Metazoa</taxon>
        <taxon>Spiralia</taxon>
        <taxon>Lophotrochozoa</taxon>
        <taxon>Platyhelminthes</taxon>
        <taxon>Cestoda</taxon>
        <taxon>Eucestoda</taxon>
        <taxon>Cyclophyllidea</taxon>
        <taxon>Mesocestoididae</taxon>
        <taxon>Mesocestoides</taxon>
    </lineage>
</organism>
<dbReference type="InterPro" id="IPR056842">
    <property type="entry name" value="THADA-like_TPR_C"/>
</dbReference>
<comment type="similarity">
    <text evidence="1">Belongs to the THADA family.</text>
</comment>
<protein>
    <submittedName>
        <fullName evidence="5">DUF2428 domain-containing protein</fullName>
    </submittedName>
</protein>
<sequence length="1758" mass="192431">MNLSDNDAVCTADFNRLVFLSKIYSSKESSLSVNHETTKRDFTLLLDTLATFSGELQYNDAFTTLCLQALASLLAYSSKTNCKFDADDLDKLASLQASLFSRGVSFNCLLANSVLLARGLCCLEAVSLSKSLFETVSDGGKPFSSLYNKLLIGCYPLPSRLAGTFGIISVISDGDFNTLISHLLHQITLENRNNDSFVDLLTGYCYRLWSNRASKCLSVSEFERITANNDLVPVIEFIFHHQGDPIDAVRESALDTFELLIGCHLKTLPVSEKPSSFLNDLLCRVVRQPLWQRNTLLLVHRLFSAVFRGTQLTGTQAIGWLLSAGFPLSNEVDSRQAMVSQSGSFELSCTLILTSQDVALAQAAGEVFALFAERLASTTANDASSEHFHSWLYALVWMAAQPRGIPRAFLDKVFNLAPTVSAALIDKYAQCFTEDGLATLLHAYRYRLTKKGLRRSPIAPPNLALIARAFRSQDYQLRQQSIGVFELLLCQAGLGDADLMHLFVEVVDIGASVSDQGARSRLCGAISRVSSHLLSFLRREKHLQKRLEIVSTLAEVFTRAFTAILRHLHPAGVPLRVTNALAFLCSLVGALSEDSDLPKPLAMLCKAVKDLTGGCGDAEGDDTSAEKLFVFLTAGLWSGYSEDRKNALRLLRALNLLEFVDPASLEELWTVTLTKVAASPQPDVNVVAGHLLRSLLGAPSPPNPCHHRLPASLLDLPMPQRMLATIHYLLDGLESQLDVAEGGKGGLLVVSVTGPFYALLMPLRELLDANFAEPDSLEALVPWESFFESAPSRPTSVCCRLLSIALRIARVCSAVIFHSSPEGILVMAGDDERTTKVIPSGAGDQAVSDLASLLGGDAGDVDAEVLRKVAARPEHLVVNCWRSVREVALLLGGSLTRRGLLTPDPQIYTHQLEQMADFFISQLIRSRHPGAFELTATGFQSFCEILLSVQHPEDLCKWPEQWLSVVINDLTDTSILPVTSATGRLPLKYLRDADSSPYCPTRRSAGLPFFVQALLVVLCNAGKLADLLSQTTNALLAVARRGAEATTESPACKHQANLPLAERHLHSLNVLRMLVRDAAIGPNMTPHLEAVLICAFEGFDSSYWMVRNAALMLYSAMMERIFGVNRTRDCESKKNRMASSVFFSKFPLMRDFILKELEEAIGGLRSPTIGKTKLFALLNLLKRFLPPIQLATTDGTVVRAFVPLVFKCVGAADIRIRLLAAKALIALLKPACLPGLARNLLATVSPYFTATGSPCLRVNLVHGMLLLLLEVLKSEYWPGCNRNAIENSPYRECLDESSSILSALASLCLKSPPNRFCPLVRQACLACFIAFDSPETLPIGQTELLASHSSSPGALDVSSMALLVKFQGTLKSHNPTLREFMQDSLIGSNAELKRVALGLVVKHITDKSTDLLKCRRLLWYEEIVNLLADVSTSPFCFQHRGPCPDVGAFTSRLWDELVASLTRSCQPHSMVGLHAAQLLAYVATTSPEDLVTCNQLSPRCSQLVASERGVSTHVAPLLTVYAALSPADEHTIDLLSEYIDPTRSSCHWSTRAEALLAVNLLLTHKTAFSNADIRGHFNVFAAVLSSLVLETDDDVLSLAAETAHKLLPKSDHLPQKPLPPVILPPFLAATMSLFGMDALSFILDWFQKNLVANPAKDVDSEQTSPRVFVPEACAVGSSPVEFAVLLASAIRKWAFSPPTSKDKLALVLGELQKRQLSRLLPELSKMNFCRKDGHNVFLRMTSTLFARLQRVVEKQLCV</sequence>
<proteinExistence type="inferred from homology"/>
<dbReference type="Pfam" id="PF25151">
    <property type="entry name" value="TPR_Trm732_C"/>
    <property type="match status" value="1"/>
</dbReference>
<accession>A0A5K3F6C0</accession>
<dbReference type="Pfam" id="PF10350">
    <property type="entry name" value="DUF2428"/>
    <property type="match status" value="1"/>
</dbReference>